<protein>
    <submittedName>
        <fullName evidence="2">Uncharacterized protein</fullName>
    </submittedName>
</protein>
<accession>A0A7J7SR52</accession>
<evidence type="ECO:0000313" key="3">
    <source>
        <dbReference type="Proteomes" id="UP000527355"/>
    </source>
</evidence>
<comment type="caution">
    <text evidence="2">The sequence shown here is derived from an EMBL/GenBank/DDBJ whole genome shotgun (WGS) entry which is preliminary data.</text>
</comment>
<reference evidence="2 3" key="1">
    <citation type="journal article" date="2020" name="Nature">
        <title>Six reference-quality genomes reveal evolution of bat adaptations.</title>
        <authorList>
            <person name="Jebb D."/>
            <person name="Huang Z."/>
            <person name="Pippel M."/>
            <person name="Hughes G.M."/>
            <person name="Lavrichenko K."/>
            <person name="Devanna P."/>
            <person name="Winkler S."/>
            <person name="Jermiin L.S."/>
            <person name="Skirmuntt E.C."/>
            <person name="Katzourakis A."/>
            <person name="Burkitt-Gray L."/>
            <person name="Ray D.A."/>
            <person name="Sullivan K.A.M."/>
            <person name="Roscito J.G."/>
            <person name="Kirilenko B.M."/>
            <person name="Davalos L.M."/>
            <person name="Corthals A.P."/>
            <person name="Power M.L."/>
            <person name="Jones G."/>
            <person name="Ransome R.D."/>
            <person name="Dechmann D.K.N."/>
            <person name="Locatelli A.G."/>
            <person name="Puechmaille S.J."/>
            <person name="Fedrigo O."/>
            <person name="Jarvis E.D."/>
            <person name="Hiller M."/>
            <person name="Vernes S.C."/>
            <person name="Myers E.W."/>
            <person name="Teeling E.C."/>
        </authorList>
    </citation>
    <scope>NUCLEOTIDE SEQUENCE [LARGE SCALE GENOMIC DNA]</scope>
    <source>
        <strain evidence="2">MMyoMyo1</strain>
        <tissue evidence="2">Flight muscle</tissue>
    </source>
</reference>
<keyword evidence="3" id="KW-1185">Reference proteome</keyword>
<sequence>MDLPFELVSSRPLSNYRAYRGCHYLTLVQGEHQPLSFVETLRGHWKSNSLDTARPRARGGSGRSRGRAGQGLRGRQETDAGAPGPVCGSAPRAGLGCSHSHSSRPGFSTSSRPGAEGPGQLLPNLSSTGHLAPGAAGLRGGGRGVSHPPSRQLPGQLQHVN</sequence>
<feature type="compositionally biased region" description="Polar residues" evidence="1">
    <location>
        <begin position="99"/>
        <end position="112"/>
    </location>
</feature>
<feature type="region of interest" description="Disordered" evidence="1">
    <location>
        <begin position="48"/>
        <end position="161"/>
    </location>
</feature>
<evidence type="ECO:0000313" key="2">
    <source>
        <dbReference type="EMBL" id="KAF6290901.1"/>
    </source>
</evidence>
<gene>
    <name evidence="2" type="ORF">mMyoMyo1_009296</name>
</gene>
<proteinExistence type="predicted"/>
<name>A0A7J7SR52_MYOMY</name>
<dbReference type="AlphaFoldDB" id="A0A7J7SR52"/>
<evidence type="ECO:0000256" key="1">
    <source>
        <dbReference type="SAM" id="MobiDB-lite"/>
    </source>
</evidence>
<dbReference type="EMBL" id="JABWUV010000018">
    <property type="protein sequence ID" value="KAF6290901.1"/>
    <property type="molecule type" value="Genomic_DNA"/>
</dbReference>
<feature type="compositionally biased region" description="Gly residues" evidence="1">
    <location>
        <begin position="59"/>
        <end position="72"/>
    </location>
</feature>
<dbReference type="Proteomes" id="UP000527355">
    <property type="component" value="Unassembled WGS sequence"/>
</dbReference>
<organism evidence="2 3">
    <name type="scientific">Myotis myotis</name>
    <name type="common">Greater mouse-eared bat</name>
    <name type="synonym">Vespertilio myotis</name>
    <dbReference type="NCBI Taxonomy" id="51298"/>
    <lineage>
        <taxon>Eukaryota</taxon>
        <taxon>Metazoa</taxon>
        <taxon>Chordata</taxon>
        <taxon>Craniata</taxon>
        <taxon>Vertebrata</taxon>
        <taxon>Euteleostomi</taxon>
        <taxon>Mammalia</taxon>
        <taxon>Eutheria</taxon>
        <taxon>Laurasiatheria</taxon>
        <taxon>Chiroptera</taxon>
        <taxon>Yangochiroptera</taxon>
        <taxon>Vespertilionidae</taxon>
        <taxon>Myotis</taxon>
    </lineage>
</organism>